<dbReference type="Proteomes" id="UP000255295">
    <property type="component" value="Unassembled WGS sequence"/>
</dbReference>
<gene>
    <name evidence="2" type="ORF">NCTC10338_02066</name>
</gene>
<name>A0AAJ4ZUQ6_LYSSH</name>
<proteinExistence type="predicted"/>
<evidence type="ECO:0000256" key="1">
    <source>
        <dbReference type="SAM" id="Phobius"/>
    </source>
</evidence>
<evidence type="ECO:0000313" key="2">
    <source>
        <dbReference type="EMBL" id="SUV16979.1"/>
    </source>
</evidence>
<reference evidence="2 3" key="1">
    <citation type="submission" date="2018-06" db="EMBL/GenBank/DDBJ databases">
        <authorList>
            <consortium name="Pathogen Informatics"/>
            <person name="Doyle S."/>
        </authorList>
    </citation>
    <scope>NUCLEOTIDE SEQUENCE [LARGE SCALE GENOMIC DNA]</scope>
    <source>
        <strain evidence="2 3">NCTC10338</strain>
    </source>
</reference>
<keyword evidence="1" id="KW-0472">Membrane</keyword>
<keyword evidence="1" id="KW-0812">Transmembrane</keyword>
<comment type="caution">
    <text evidence="2">The sequence shown here is derived from an EMBL/GenBank/DDBJ whole genome shotgun (WGS) entry which is preliminary data.</text>
</comment>
<sequence>MASGLFFIVFFIKLIKDLNDLSVLNLVASILLATIFAVIFFILKYPFNSK</sequence>
<accession>A0AAJ4ZUQ6</accession>
<keyword evidence="1" id="KW-1133">Transmembrane helix</keyword>
<feature type="transmembrane region" description="Helical" evidence="1">
    <location>
        <begin position="23"/>
        <end position="43"/>
    </location>
</feature>
<dbReference type="EMBL" id="UFSZ01000001">
    <property type="protein sequence ID" value="SUV16979.1"/>
    <property type="molecule type" value="Genomic_DNA"/>
</dbReference>
<organism evidence="2 3">
    <name type="scientific">Lysinibacillus sphaericus</name>
    <name type="common">Bacillus sphaericus</name>
    <dbReference type="NCBI Taxonomy" id="1421"/>
    <lineage>
        <taxon>Bacteria</taxon>
        <taxon>Bacillati</taxon>
        <taxon>Bacillota</taxon>
        <taxon>Bacilli</taxon>
        <taxon>Bacillales</taxon>
        <taxon>Bacillaceae</taxon>
        <taxon>Lysinibacillus</taxon>
    </lineage>
</organism>
<protein>
    <submittedName>
        <fullName evidence="2">Uncharacterized protein</fullName>
    </submittedName>
</protein>
<dbReference type="AlphaFoldDB" id="A0AAJ4ZUQ6"/>
<evidence type="ECO:0000313" key="3">
    <source>
        <dbReference type="Proteomes" id="UP000255295"/>
    </source>
</evidence>